<proteinExistence type="predicted"/>
<dbReference type="Gene3D" id="3.40.640.10">
    <property type="entry name" value="Type I PLP-dependent aspartate aminotransferase-like (Major domain)"/>
    <property type="match status" value="1"/>
</dbReference>
<dbReference type="Pfam" id="PF00266">
    <property type="entry name" value="Aminotran_5"/>
    <property type="match status" value="1"/>
</dbReference>
<dbReference type="Proteomes" id="UP000807306">
    <property type="component" value="Unassembled WGS sequence"/>
</dbReference>
<dbReference type="OrthoDB" id="10264306at2759"/>
<organism evidence="2 3">
    <name type="scientific">Crepidotus variabilis</name>
    <dbReference type="NCBI Taxonomy" id="179855"/>
    <lineage>
        <taxon>Eukaryota</taxon>
        <taxon>Fungi</taxon>
        <taxon>Dikarya</taxon>
        <taxon>Basidiomycota</taxon>
        <taxon>Agaricomycotina</taxon>
        <taxon>Agaricomycetes</taxon>
        <taxon>Agaricomycetidae</taxon>
        <taxon>Agaricales</taxon>
        <taxon>Agaricineae</taxon>
        <taxon>Crepidotaceae</taxon>
        <taxon>Crepidotus</taxon>
    </lineage>
</organism>
<evidence type="ECO:0000313" key="3">
    <source>
        <dbReference type="Proteomes" id="UP000807306"/>
    </source>
</evidence>
<dbReference type="AlphaFoldDB" id="A0A9P6EQ56"/>
<reference evidence="2" key="1">
    <citation type="submission" date="2020-11" db="EMBL/GenBank/DDBJ databases">
        <authorList>
            <consortium name="DOE Joint Genome Institute"/>
            <person name="Ahrendt S."/>
            <person name="Riley R."/>
            <person name="Andreopoulos W."/>
            <person name="Labutti K."/>
            <person name="Pangilinan J."/>
            <person name="Ruiz-Duenas F.J."/>
            <person name="Barrasa J.M."/>
            <person name="Sanchez-Garcia M."/>
            <person name="Camarero S."/>
            <person name="Miyauchi S."/>
            <person name="Serrano A."/>
            <person name="Linde D."/>
            <person name="Babiker R."/>
            <person name="Drula E."/>
            <person name="Ayuso-Fernandez I."/>
            <person name="Pacheco R."/>
            <person name="Padilla G."/>
            <person name="Ferreira P."/>
            <person name="Barriuso J."/>
            <person name="Kellner H."/>
            <person name="Castanera R."/>
            <person name="Alfaro M."/>
            <person name="Ramirez L."/>
            <person name="Pisabarro A.G."/>
            <person name="Kuo A."/>
            <person name="Tritt A."/>
            <person name="Lipzen A."/>
            <person name="He G."/>
            <person name="Yan M."/>
            <person name="Ng V."/>
            <person name="Cullen D."/>
            <person name="Martin F."/>
            <person name="Rosso M.-N."/>
            <person name="Henrissat B."/>
            <person name="Hibbett D."/>
            <person name="Martinez A.T."/>
            <person name="Grigoriev I.V."/>
        </authorList>
    </citation>
    <scope>NUCLEOTIDE SEQUENCE</scope>
    <source>
        <strain evidence="2">CBS 506.95</strain>
    </source>
</reference>
<accession>A0A9P6EQ56</accession>
<dbReference type="InterPro" id="IPR015424">
    <property type="entry name" value="PyrdxlP-dep_Trfase"/>
</dbReference>
<sequence length="511" mass="55908">MTSKNPTAQATLFPKSLLRKVQRLFPGTPEYQLDSEAAHRAFKNFTQEYPEYLLTSALDTLRHNDFGRLRRSGEVYVDYMGGSLYPKSLIREHTKFLNQHVLGNTHSMSASSMLSLRYASEAREAVLSHFHALSSEYTVVFTANATAALKLVGEAYPFTQDSGLIIGVDSHNSVHGLREFANAQGALTVYIPSSSTGGFAVDVAENILASHGPPNIQSESRWLFAMTGQSNISNTKPPLSVCKFAANLGYDILLDAAALAATSAIDLSDSVIDAMAVSFYKMFGYPTGVGALIVKKPFLKKLRRPWFAGGNVEIVQVPGQLFTRTQQLHEQFEDGTINYLNLIAVTQGLHFLSEHLSSLPLRLSCLLRHLCSSISKLCHDTTGGPVVQILSKIPTRKLTSKGEQCDTGFLLSCLFLDASGEYLPNTFIEHAANNHKISLRTGCMCNPGGLAALLGIEEDMKQLYEGATVCDFETKLGRDIGVVRISLGLASNFVDIQRVIEFVSLIAKEKD</sequence>
<dbReference type="GO" id="GO:0043545">
    <property type="term" value="P:molybdopterin cofactor metabolic process"/>
    <property type="evidence" value="ECO:0007669"/>
    <property type="project" value="TreeGrafter"/>
</dbReference>
<name>A0A9P6EQ56_9AGAR</name>
<dbReference type="SUPFAM" id="SSF53383">
    <property type="entry name" value="PLP-dependent transferases"/>
    <property type="match status" value="1"/>
</dbReference>
<dbReference type="EMBL" id="MU157829">
    <property type="protein sequence ID" value="KAF9533039.1"/>
    <property type="molecule type" value="Genomic_DNA"/>
</dbReference>
<gene>
    <name evidence="2" type="ORF">CPB83DRAFT_942193</name>
</gene>
<feature type="domain" description="Aminotransferase class V" evidence="1">
    <location>
        <begin position="75"/>
        <end position="354"/>
    </location>
</feature>
<evidence type="ECO:0000259" key="1">
    <source>
        <dbReference type="Pfam" id="PF00266"/>
    </source>
</evidence>
<dbReference type="PANTHER" id="PTHR14237">
    <property type="entry name" value="MOLYBDOPTERIN COFACTOR SULFURASE MOSC"/>
    <property type="match status" value="1"/>
</dbReference>
<keyword evidence="2" id="KW-0808">Transferase</keyword>
<protein>
    <submittedName>
        <fullName evidence="2">PLP-dependent transferase</fullName>
    </submittedName>
</protein>
<dbReference type="InterPro" id="IPR000192">
    <property type="entry name" value="Aminotrans_V_dom"/>
</dbReference>
<dbReference type="PANTHER" id="PTHR14237:SF80">
    <property type="entry name" value="MOLYBDENUM COFACTOR SULFURASE"/>
    <property type="match status" value="1"/>
</dbReference>
<dbReference type="InterPro" id="IPR015421">
    <property type="entry name" value="PyrdxlP-dep_Trfase_major"/>
</dbReference>
<keyword evidence="3" id="KW-1185">Reference proteome</keyword>
<comment type="caution">
    <text evidence="2">The sequence shown here is derived from an EMBL/GenBank/DDBJ whole genome shotgun (WGS) entry which is preliminary data.</text>
</comment>
<dbReference type="GO" id="GO:0008265">
    <property type="term" value="F:molybdenum cofactor sulfurtransferase activity"/>
    <property type="evidence" value="ECO:0007669"/>
    <property type="project" value="TreeGrafter"/>
</dbReference>
<evidence type="ECO:0000313" key="2">
    <source>
        <dbReference type="EMBL" id="KAF9533039.1"/>
    </source>
</evidence>